<feature type="region of interest" description="Disordered" evidence="1">
    <location>
        <begin position="78"/>
        <end position="97"/>
    </location>
</feature>
<dbReference type="EMBL" id="CAJVQB010001946">
    <property type="protein sequence ID" value="CAG8556696.1"/>
    <property type="molecule type" value="Genomic_DNA"/>
</dbReference>
<reference evidence="2 3" key="1">
    <citation type="submission" date="2021-06" db="EMBL/GenBank/DDBJ databases">
        <authorList>
            <person name="Kallberg Y."/>
            <person name="Tangrot J."/>
            <person name="Rosling A."/>
        </authorList>
    </citation>
    <scope>NUCLEOTIDE SEQUENCE [LARGE SCALE GENOMIC DNA]</scope>
    <source>
        <strain evidence="2 3">120-4 pot B 10/14</strain>
    </source>
</reference>
<dbReference type="Proteomes" id="UP000789901">
    <property type="component" value="Unassembled WGS sequence"/>
</dbReference>
<evidence type="ECO:0000313" key="2">
    <source>
        <dbReference type="EMBL" id="CAG8556696.1"/>
    </source>
</evidence>
<protein>
    <submittedName>
        <fullName evidence="2">14861_t:CDS:1</fullName>
    </submittedName>
</protein>
<evidence type="ECO:0000313" key="3">
    <source>
        <dbReference type="Proteomes" id="UP000789901"/>
    </source>
</evidence>
<name>A0ABN7UE65_GIGMA</name>
<organism evidence="2 3">
    <name type="scientific">Gigaspora margarita</name>
    <dbReference type="NCBI Taxonomy" id="4874"/>
    <lineage>
        <taxon>Eukaryota</taxon>
        <taxon>Fungi</taxon>
        <taxon>Fungi incertae sedis</taxon>
        <taxon>Mucoromycota</taxon>
        <taxon>Glomeromycotina</taxon>
        <taxon>Glomeromycetes</taxon>
        <taxon>Diversisporales</taxon>
        <taxon>Gigasporaceae</taxon>
        <taxon>Gigaspora</taxon>
    </lineage>
</organism>
<evidence type="ECO:0000256" key="1">
    <source>
        <dbReference type="SAM" id="MobiDB-lite"/>
    </source>
</evidence>
<gene>
    <name evidence="2" type="ORF">GMARGA_LOCUS4819</name>
</gene>
<comment type="caution">
    <text evidence="2">The sequence shown here is derived from an EMBL/GenBank/DDBJ whole genome shotgun (WGS) entry which is preliminary data.</text>
</comment>
<sequence>MIEATDINYLRTSTINIAASENTPSIINIIDDDIDSTITKTPQNQYCLVEKLTNSTNANVEVGPSCNNKKYHTTVKDYVENNNDGDNEKGTDLSYNKDLQDIEEQEELQPRKRKRPLKKLQKKIKSKLKKVDNNYLAKYDRYKNNIHFNISYVFIN</sequence>
<proteinExistence type="predicted"/>
<accession>A0ABN7UE65</accession>
<keyword evidence="3" id="KW-1185">Reference proteome</keyword>